<dbReference type="OrthoDB" id="10262413at2759"/>
<comment type="caution">
    <text evidence="2">The sequence shown here is derived from an EMBL/GenBank/DDBJ whole genome shotgun (WGS) entry which is preliminary data.</text>
</comment>
<dbReference type="PANTHER" id="PTHR48079">
    <property type="entry name" value="PROTEIN YEEZ"/>
    <property type="match status" value="1"/>
</dbReference>
<dbReference type="InterPro" id="IPR001509">
    <property type="entry name" value="Epimerase_deHydtase"/>
</dbReference>
<sequence length="348" mass="37513">MAHNVLITGGSGYLGGTLLACLDPSALPSHGKIYASVRSNDQALKMASYPVVPLKLDLDDHTALHDAIVERAISIIFFLVDSRRSTVQKVMIAALAEVQKNTGLPVHFLHTTGAKLFSSHVGHPTDRPILDTDPDLYALQTTCSGPYPIMNEALATNSTIIDLAEKHSVKSYIFTPCIVYGAGLGFGNPISIQTAAIVRAARAVRKVYATEPGNPTWPVCHVLDNTALYIRMLHQMLAGEEMGYGREGYYLASSGSVAWGDLYGAMAKALAKRGVVEDGEVGLVDERALEEMGRALGCSKEFVGVQLSGTCTFTAERGRRIGWVPEFGAEHVLEDAEEEVRRILEALG</sequence>
<dbReference type="SUPFAM" id="SSF51735">
    <property type="entry name" value="NAD(P)-binding Rossmann-fold domains"/>
    <property type="match status" value="1"/>
</dbReference>
<dbReference type="EMBL" id="ML996202">
    <property type="protein sequence ID" value="KAF2731126.1"/>
    <property type="molecule type" value="Genomic_DNA"/>
</dbReference>
<dbReference type="GO" id="GO:0005737">
    <property type="term" value="C:cytoplasm"/>
    <property type="evidence" value="ECO:0007669"/>
    <property type="project" value="TreeGrafter"/>
</dbReference>
<dbReference type="AlphaFoldDB" id="A0A9P4QUD5"/>
<proteinExistence type="predicted"/>
<protein>
    <submittedName>
        <fullName evidence="2">NAD(P)-binding protein</fullName>
    </submittedName>
</protein>
<dbReference type="GO" id="GO:0004029">
    <property type="term" value="F:aldehyde dehydrogenase (NAD+) activity"/>
    <property type="evidence" value="ECO:0007669"/>
    <property type="project" value="TreeGrafter"/>
</dbReference>
<name>A0A9P4QUD5_9PLEO</name>
<evidence type="ECO:0000313" key="3">
    <source>
        <dbReference type="Proteomes" id="UP000799444"/>
    </source>
</evidence>
<accession>A0A9P4QUD5</accession>
<dbReference type="InterPro" id="IPR051783">
    <property type="entry name" value="NAD(P)-dependent_oxidoreduct"/>
</dbReference>
<dbReference type="Proteomes" id="UP000799444">
    <property type="component" value="Unassembled WGS sequence"/>
</dbReference>
<dbReference type="InterPro" id="IPR036291">
    <property type="entry name" value="NAD(P)-bd_dom_sf"/>
</dbReference>
<dbReference type="Gene3D" id="3.40.50.720">
    <property type="entry name" value="NAD(P)-binding Rossmann-like Domain"/>
    <property type="match status" value="1"/>
</dbReference>
<keyword evidence="3" id="KW-1185">Reference proteome</keyword>
<dbReference type="PANTHER" id="PTHR48079:SF6">
    <property type="entry name" value="NAD(P)-BINDING DOMAIN-CONTAINING PROTEIN-RELATED"/>
    <property type="match status" value="1"/>
</dbReference>
<gene>
    <name evidence="2" type="ORF">EJ04DRAFT_443688</name>
</gene>
<dbReference type="Pfam" id="PF01370">
    <property type="entry name" value="Epimerase"/>
    <property type="match status" value="1"/>
</dbReference>
<evidence type="ECO:0000259" key="1">
    <source>
        <dbReference type="Pfam" id="PF01370"/>
    </source>
</evidence>
<reference evidence="2" key="1">
    <citation type="journal article" date="2020" name="Stud. Mycol.">
        <title>101 Dothideomycetes genomes: a test case for predicting lifestyles and emergence of pathogens.</title>
        <authorList>
            <person name="Haridas S."/>
            <person name="Albert R."/>
            <person name="Binder M."/>
            <person name="Bloem J."/>
            <person name="Labutti K."/>
            <person name="Salamov A."/>
            <person name="Andreopoulos B."/>
            <person name="Baker S."/>
            <person name="Barry K."/>
            <person name="Bills G."/>
            <person name="Bluhm B."/>
            <person name="Cannon C."/>
            <person name="Castanera R."/>
            <person name="Culley D."/>
            <person name="Daum C."/>
            <person name="Ezra D."/>
            <person name="Gonzalez J."/>
            <person name="Henrissat B."/>
            <person name="Kuo A."/>
            <person name="Liang C."/>
            <person name="Lipzen A."/>
            <person name="Lutzoni F."/>
            <person name="Magnuson J."/>
            <person name="Mondo S."/>
            <person name="Nolan M."/>
            <person name="Ohm R."/>
            <person name="Pangilinan J."/>
            <person name="Park H.-J."/>
            <person name="Ramirez L."/>
            <person name="Alfaro M."/>
            <person name="Sun H."/>
            <person name="Tritt A."/>
            <person name="Yoshinaga Y."/>
            <person name="Zwiers L.-H."/>
            <person name="Turgeon B."/>
            <person name="Goodwin S."/>
            <person name="Spatafora J."/>
            <person name="Crous P."/>
            <person name="Grigoriev I."/>
        </authorList>
    </citation>
    <scope>NUCLEOTIDE SEQUENCE</scope>
    <source>
        <strain evidence="2">CBS 125425</strain>
    </source>
</reference>
<feature type="domain" description="NAD-dependent epimerase/dehydratase" evidence="1">
    <location>
        <begin position="5"/>
        <end position="238"/>
    </location>
</feature>
<evidence type="ECO:0000313" key="2">
    <source>
        <dbReference type="EMBL" id="KAF2731126.1"/>
    </source>
</evidence>
<organism evidence="2 3">
    <name type="scientific">Polyplosphaeria fusca</name>
    <dbReference type="NCBI Taxonomy" id="682080"/>
    <lineage>
        <taxon>Eukaryota</taxon>
        <taxon>Fungi</taxon>
        <taxon>Dikarya</taxon>
        <taxon>Ascomycota</taxon>
        <taxon>Pezizomycotina</taxon>
        <taxon>Dothideomycetes</taxon>
        <taxon>Pleosporomycetidae</taxon>
        <taxon>Pleosporales</taxon>
        <taxon>Tetraplosphaeriaceae</taxon>
        <taxon>Polyplosphaeria</taxon>
    </lineage>
</organism>